<feature type="site" description="Transition state stabilizer" evidence="9">
    <location>
        <position position="246"/>
    </location>
</feature>
<evidence type="ECO:0000313" key="11">
    <source>
        <dbReference type="EMBL" id="RDU73347.1"/>
    </source>
</evidence>
<dbReference type="GO" id="GO:0042450">
    <property type="term" value="P:L-arginine biosynthetic process via ornithine"/>
    <property type="evidence" value="ECO:0007669"/>
    <property type="project" value="UniProtKB-UniRule"/>
</dbReference>
<dbReference type="GO" id="GO:0005737">
    <property type="term" value="C:cytoplasm"/>
    <property type="evidence" value="ECO:0007669"/>
    <property type="project" value="UniProtKB-SubCell"/>
</dbReference>
<comment type="similarity">
    <text evidence="9">Belongs to the acetylglutamate kinase family. ArgB subfamily.</text>
</comment>
<dbReference type="EC" id="2.7.2.8" evidence="9"/>
<keyword evidence="4 9" id="KW-0808">Transferase</keyword>
<evidence type="ECO:0000256" key="1">
    <source>
        <dbReference type="ARBA" id="ARBA00004828"/>
    </source>
</evidence>
<dbReference type="FunFam" id="3.40.1160.10:FF:000004">
    <property type="entry name" value="Acetylglutamate kinase"/>
    <property type="match status" value="1"/>
</dbReference>
<dbReference type="InterPro" id="IPR036393">
    <property type="entry name" value="AceGlu_kinase-like_sf"/>
</dbReference>
<organism evidence="11 12">
    <name type="scientific">Helicobacter aurati</name>
    <dbReference type="NCBI Taxonomy" id="137778"/>
    <lineage>
        <taxon>Bacteria</taxon>
        <taxon>Pseudomonadati</taxon>
        <taxon>Campylobacterota</taxon>
        <taxon>Epsilonproteobacteria</taxon>
        <taxon>Campylobacterales</taxon>
        <taxon>Helicobacteraceae</taxon>
        <taxon>Helicobacter</taxon>
    </lineage>
</organism>
<keyword evidence="12" id="KW-1185">Reference proteome</keyword>
<dbReference type="CDD" id="cd04250">
    <property type="entry name" value="AAK_NAGK-C"/>
    <property type="match status" value="1"/>
</dbReference>
<gene>
    <name evidence="9 11" type="primary">argB</name>
    <name evidence="11" type="ORF">CQA66_01385</name>
</gene>
<evidence type="ECO:0000256" key="4">
    <source>
        <dbReference type="ARBA" id="ARBA00022679"/>
    </source>
</evidence>
<sequence length="288" mass="31789">MDMKSWQEKAAILIEALPYIQLFRGKMVVIKYGGSAMDNEELKKSLIRDIALLKSVGFRPIIVHGGGKEIDKWLKIAGIERKFQDGLRITDEPTMEIAEMVLNKIGKEIVGLLSEFGIHSCGLSGKDGHMLQVLPKDKEKLGFVGEITKVDSLLIDSILQHDFIPVISPIGIGNVNGKSQSYNINADDVACAVAESMRAEKLVFLSDIDGVYSDYANKNSLISELRISEIEELITNGNISEGMIPKIRNCIQAVRGGVSRVHILNGRIRHCLLLEFFTQKGIGTAILQ</sequence>
<keyword evidence="5 9" id="KW-0547">Nucleotide-binding</keyword>
<comment type="function">
    <text evidence="9">Catalyzes the ATP-dependent phosphorylation of N-acetyl-L-glutamate.</text>
</comment>
<feature type="binding site" evidence="9">
    <location>
        <position position="88"/>
    </location>
    <ligand>
        <name>substrate</name>
    </ligand>
</feature>
<dbReference type="EMBL" id="NXLW01000002">
    <property type="protein sequence ID" value="RDU73347.1"/>
    <property type="molecule type" value="Genomic_DNA"/>
</dbReference>
<dbReference type="PANTHER" id="PTHR23342">
    <property type="entry name" value="N-ACETYLGLUTAMATE SYNTHASE"/>
    <property type="match status" value="1"/>
</dbReference>
<dbReference type="GO" id="GO:0005524">
    <property type="term" value="F:ATP binding"/>
    <property type="evidence" value="ECO:0007669"/>
    <property type="project" value="UniProtKB-UniRule"/>
</dbReference>
<dbReference type="SUPFAM" id="SSF53633">
    <property type="entry name" value="Carbamate kinase-like"/>
    <property type="match status" value="1"/>
</dbReference>
<accession>A0A3D8J770</accession>
<evidence type="ECO:0000256" key="3">
    <source>
        <dbReference type="ARBA" id="ARBA00022605"/>
    </source>
</evidence>
<dbReference type="PANTHER" id="PTHR23342:SF0">
    <property type="entry name" value="N-ACETYLGLUTAMATE SYNTHASE, MITOCHONDRIAL"/>
    <property type="match status" value="1"/>
</dbReference>
<dbReference type="PRINTS" id="PR00474">
    <property type="entry name" value="GLU5KINASE"/>
</dbReference>
<evidence type="ECO:0000256" key="2">
    <source>
        <dbReference type="ARBA" id="ARBA00022571"/>
    </source>
</evidence>
<keyword evidence="6 9" id="KW-0418">Kinase</keyword>
<dbReference type="Pfam" id="PF00696">
    <property type="entry name" value="AA_kinase"/>
    <property type="match status" value="1"/>
</dbReference>
<dbReference type="NCBIfam" id="TIGR00761">
    <property type="entry name" value="argB"/>
    <property type="match status" value="1"/>
</dbReference>
<dbReference type="Proteomes" id="UP000256424">
    <property type="component" value="Unassembled WGS sequence"/>
</dbReference>
<feature type="binding site" evidence="9">
    <location>
        <begin position="66"/>
        <end position="67"/>
    </location>
    <ligand>
        <name>substrate</name>
    </ligand>
</feature>
<protein>
    <recommendedName>
        <fullName evidence="9">Acetylglutamate kinase</fullName>
        <ecNumber evidence="9">2.7.2.8</ecNumber>
    </recommendedName>
    <alternativeName>
        <fullName evidence="9">N-acetyl-L-glutamate 5-phosphotransferase</fullName>
    </alternativeName>
    <alternativeName>
        <fullName evidence="9">NAG kinase</fullName>
        <shortName evidence="9">NAGK</shortName>
    </alternativeName>
</protein>
<dbReference type="OrthoDB" id="9803155at2"/>
<dbReference type="InterPro" id="IPR001048">
    <property type="entry name" value="Asp/Glu/Uridylate_kinase"/>
</dbReference>
<keyword evidence="2 9" id="KW-0055">Arginine biosynthesis</keyword>
<dbReference type="InterPro" id="IPR037528">
    <property type="entry name" value="ArgB"/>
</dbReference>
<evidence type="ECO:0000256" key="8">
    <source>
        <dbReference type="ARBA" id="ARBA00048141"/>
    </source>
</evidence>
<dbReference type="InterPro" id="IPR041727">
    <property type="entry name" value="NAGK-C"/>
</dbReference>
<keyword evidence="3 9" id="KW-0028">Amino-acid biosynthesis</keyword>
<comment type="pathway">
    <text evidence="1 9">Amino-acid biosynthesis; L-arginine biosynthesis; N(2)-acetyl-L-ornithine from L-glutamate: step 2/4.</text>
</comment>
<evidence type="ECO:0000259" key="10">
    <source>
        <dbReference type="Pfam" id="PF00696"/>
    </source>
</evidence>
<evidence type="ECO:0000256" key="9">
    <source>
        <dbReference type="HAMAP-Rule" id="MF_00082"/>
    </source>
</evidence>
<comment type="catalytic activity">
    <reaction evidence="8 9">
        <text>N-acetyl-L-glutamate + ATP = N-acetyl-L-glutamyl 5-phosphate + ADP</text>
        <dbReference type="Rhea" id="RHEA:14629"/>
        <dbReference type="ChEBI" id="CHEBI:30616"/>
        <dbReference type="ChEBI" id="CHEBI:44337"/>
        <dbReference type="ChEBI" id="CHEBI:57936"/>
        <dbReference type="ChEBI" id="CHEBI:456216"/>
        <dbReference type="EC" id="2.7.2.8"/>
    </reaction>
</comment>
<evidence type="ECO:0000256" key="7">
    <source>
        <dbReference type="ARBA" id="ARBA00022840"/>
    </source>
</evidence>
<keyword evidence="9" id="KW-0963">Cytoplasm</keyword>
<keyword evidence="7 9" id="KW-0067">ATP-binding</keyword>
<feature type="binding site" evidence="9">
    <location>
        <position position="183"/>
    </location>
    <ligand>
        <name>substrate</name>
    </ligand>
</feature>
<dbReference type="GO" id="GO:0003991">
    <property type="term" value="F:acetylglutamate kinase activity"/>
    <property type="evidence" value="ECO:0007669"/>
    <property type="project" value="UniProtKB-UniRule"/>
</dbReference>
<reference evidence="11 12" key="1">
    <citation type="submission" date="2018-04" db="EMBL/GenBank/DDBJ databases">
        <title>Novel Campyloabacter and Helicobacter Species and Strains.</title>
        <authorList>
            <person name="Mannion A.J."/>
            <person name="Shen Z."/>
            <person name="Fox J.G."/>
        </authorList>
    </citation>
    <scope>NUCLEOTIDE SEQUENCE [LARGE SCALE GENOMIC DNA]</scope>
    <source>
        <strain evidence="11 12">MIT 97-5075</strain>
    </source>
</reference>
<dbReference type="AlphaFoldDB" id="A0A3D8J770"/>
<comment type="caution">
    <text evidence="11">The sequence shown here is derived from an EMBL/GenBank/DDBJ whole genome shotgun (WGS) entry which is preliminary data.</text>
</comment>
<dbReference type="InterPro" id="IPR004662">
    <property type="entry name" value="AcgluKinase_fam"/>
</dbReference>
<dbReference type="Gene3D" id="3.40.1160.10">
    <property type="entry name" value="Acetylglutamate kinase-like"/>
    <property type="match status" value="1"/>
</dbReference>
<dbReference type="HAMAP" id="MF_00082">
    <property type="entry name" value="ArgB"/>
    <property type="match status" value="1"/>
</dbReference>
<evidence type="ECO:0000256" key="6">
    <source>
        <dbReference type="ARBA" id="ARBA00022777"/>
    </source>
</evidence>
<feature type="domain" description="Aspartate/glutamate/uridylate kinase" evidence="10">
    <location>
        <begin position="26"/>
        <end position="265"/>
    </location>
</feature>
<proteinExistence type="inferred from homology"/>
<feature type="site" description="Transition state stabilizer" evidence="9">
    <location>
        <position position="31"/>
    </location>
</feature>
<dbReference type="PIRSF" id="PIRSF000728">
    <property type="entry name" value="NAGK"/>
    <property type="match status" value="1"/>
</dbReference>
<name>A0A3D8J770_9HELI</name>
<comment type="subcellular location">
    <subcellularLocation>
        <location evidence="9">Cytoplasm</location>
    </subcellularLocation>
</comment>
<evidence type="ECO:0000256" key="5">
    <source>
        <dbReference type="ARBA" id="ARBA00022741"/>
    </source>
</evidence>
<dbReference type="InterPro" id="IPR001057">
    <property type="entry name" value="Glu/AcGlu_kinase"/>
</dbReference>
<evidence type="ECO:0000313" key="12">
    <source>
        <dbReference type="Proteomes" id="UP000256424"/>
    </source>
</evidence>
<dbReference type="UniPathway" id="UPA00068">
    <property type="reaction ID" value="UER00107"/>
</dbReference>